<dbReference type="EMBL" id="JALNTZ010000006">
    <property type="protein sequence ID" value="KAJ3647669.1"/>
    <property type="molecule type" value="Genomic_DNA"/>
</dbReference>
<organism evidence="1 2">
    <name type="scientific">Zophobas morio</name>
    <dbReference type="NCBI Taxonomy" id="2755281"/>
    <lineage>
        <taxon>Eukaryota</taxon>
        <taxon>Metazoa</taxon>
        <taxon>Ecdysozoa</taxon>
        <taxon>Arthropoda</taxon>
        <taxon>Hexapoda</taxon>
        <taxon>Insecta</taxon>
        <taxon>Pterygota</taxon>
        <taxon>Neoptera</taxon>
        <taxon>Endopterygota</taxon>
        <taxon>Coleoptera</taxon>
        <taxon>Polyphaga</taxon>
        <taxon>Cucujiformia</taxon>
        <taxon>Tenebrionidae</taxon>
        <taxon>Zophobas</taxon>
    </lineage>
</organism>
<accession>A0AA38I617</accession>
<reference evidence="1" key="1">
    <citation type="journal article" date="2023" name="G3 (Bethesda)">
        <title>Whole genome assemblies of Zophobas morio and Tenebrio molitor.</title>
        <authorList>
            <person name="Kaur S."/>
            <person name="Stinson S.A."/>
            <person name="diCenzo G.C."/>
        </authorList>
    </citation>
    <scope>NUCLEOTIDE SEQUENCE</scope>
    <source>
        <strain evidence="1">QUZm001</strain>
    </source>
</reference>
<dbReference type="Proteomes" id="UP001168821">
    <property type="component" value="Unassembled WGS sequence"/>
</dbReference>
<gene>
    <name evidence="1" type="ORF">Zmor_019534</name>
</gene>
<evidence type="ECO:0000313" key="1">
    <source>
        <dbReference type="EMBL" id="KAJ3647669.1"/>
    </source>
</evidence>
<proteinExistence type="predicted"/>
<dbReference type="AlphaFoldDB" id="A0AA38I617"/>
<evidence type="ECO:0000313" key="2">
    <source>
        <dbReference type="Proteomes" id="UP001168821"/>
    </source>
</evidence>
<protein>
    <submittedName>
        <fullName evidence="1">Uncharacterized protein</fullName>
    </submittedName>
</protein>
<comment type="caution">
    <text evidence="1">The sequence shown here is derived from an EMBL/GenBank/DDBJ whole genome shotgun (WGS) entry which is preliminary data.</text>
</comment>
<sequence>MRFGQRGTGCIGSVLPDSHDLNGVSHGKMAKIFFGGFWGTKAAHAKVSRAMQQIRTKKQEADILNKISSWCTVYLAIGHGGTKRNNQ</sequence>
<name>A0AA38I617_9CUCU</name>
<keyword evidence="2" id="KW-1185">Reference proteome</keyword>